<dbReference type="SUPFAM" id="SSF51735">
    <property type="entry name" value="NAD(P)-binding Rossmann-fold domains"/>
    <property type="match status" value="1"/>
</dbReference>
<comment type="cofactor">
    <cofactor evidence="1">
        <name>FMN</name>
        <dbReference type="ChEBI" id="CHEBI:58210"/>
    </cofactor>
</comment>
<feature type="region of interest" description="Disordered" evidence="7">
    <location>
        <begin position="1"/>
        <end position="24"/>
    </location>
</feature>
<keyword evidence="5" id="KW-0521">NADP</keyword>
<dbReference type="GO" id="GO:0010181">
    <property type="term" value="F:FMN binding"/>
    <property type="evidence" value="ECO:0007669"/>
    <property type="project" value="InterPro"/>
</dbReference>
<evidence type="ECO:0000313" key="11">
    <source>
        <dbReference type="EMBL" id="CRK04334.1"/>
    </source>
</evidence>
<dbReference type="InterPro" id="IPR036291">
    <property type="entry name" value="NAD(P)-bd_dom_sf"/>
</dbReference>
<sequence>MTADNKVSAPGYEGIPPSRSRTPALVERKKIPASLENTPAKGVPFFTPEQSPPAGTALKAANGEIPKLFTPLKIRGVELPNRIWLSPMCQYSAHEGFHTLWHTTHYGGIVQRGPGFSMIEATAVQANGRITPEDSGIWLDAHVDKLKEHVDFAHSQNQLISIQLGHAGRKASTVAPWLPQAIATEDVNGWPNDVVGPSDVPFGKDFPTPRALTLDEIAEVKRDFAAAVKRALHAGFDIIELHFAHGYLVSSFLSPTSNKRTDKYGGSFENRTRLALELVEETRAILPEGTPLAVRFSATEWLDTNPDFEGESWTIKESIEFAKLLADRGVDILDISSGGNNAAQKVKGGPGYQAGFAKAIKKAVGDKAFVSTVGSIKTGTLAEQLISGGKDEDDTPLDLVAVGRMFQKNPGLVWAWADELETSIQVAHQIGWGFGGRAAVKKESAKINIPHTVAKAIENSPGSTIQAIFGRNPDNLRAFADKYNVASRYDTLESILDDDKVDVVYIGLASHVHAEAIIAAAKRGKAILSEKPLTTTLADAKASLDAVRDANVFMLEGLMYLCHPFMEKVVEIVKSGELGSIRAINGHYAAQIWDRANPLGKGTIYNLGCYPVSLLHLIVQTAFGPDAIRSRKLQAAGNVSHDGGVAHGRDAALMLRLDNGLLATIQSTDSYGKDTGFVVQGDKAVMTFKTNPWLPVAGDNVLTIETYKTGETREVVVTASEDAFACQVKKVEEAFAAGHKEAKRPAARLSDSLEIMELLIEWEEKILGQAP</sequence>
<feature type="domain" description="Gfo/Idh/MocA-like oxidoreductase N-terminal" evidence="9">
    <location>
        <begin position="454"/>
        <end position="553"/>
    </location>
</feature>
<name>A0A0G4KJD1_VERLO</name>
<keyword evidence="12" id="KW-1185">Reference proteome</keyword>
<dbReference type="SUPFAM" id="SSF51395">
    <property type="entry name" value="FMN-linked oxidoreductases"/>
    <property type="match status" value="1"/>
</dbReference>
<dbReference type="Pfam" id="PF00724">
    <property type="entry name" value="Oxidored_FMN"/>
    <property type="match status" value="1"/>
</dbReference>
<dbReference type="InterPro" id="IPR000683">
    <property type="entry name" value="Gfo/Idh/MocA-like_OxRdtase_N"/>
</dbReference>
<dbReference type="PANTHER" id="PTHR43303">
    <property type="entry name" value="NADPH DEHYDROGENASE C23G7.10C-RELATED"/>
    <property type="match status" value="1"/>
</dbReference>
<dbReference type="CDD" id="cd02932">
    <property type="entry name" value="OYE_YqiM_FMN"/>
    <property type="match status" value="1"/>
</dbReference>
<feature type="domain" description="NADH:flavin oxidoreductase/NADH oxidase N-terminal" evidence="8">
    <location>
        <begin position="67"/>
        <end position="416"/>
    </location>
</feature>
<evidence type="ECO:0000256" key="6">
    <source>
        <dbReference type="ARBA" id="ARBA00023002"/>
    </source>
</evidence>
<keyword evidence="4" id="KW-0288">FMN</keyword>
<dbReference type="AlphaFoldDB" id="A0A0G4KJD1"/>
<dbReference type="InterPro" id="IPR055170">
    <property type="entry name" value="GFO_IDH_MocA-like_dom"/>
</dbReference>
<evidence type="ECO:0000256" key="3">
    <source>
        <dbReference type="ARBA" id="ARBA00022630"/>
    </source>
</evidence>
<dbReference type="SUPFAM" id="SSF55347">
    <property type="entry name" value="Glyceraldehyde-3-phosphate dehydrogenase-like, C-terminal domain"/>
    <property type="match status" value="1"/>
</dbReference>
<dbReference type="InterPro" id="IPR044152">
    <property type="entry name" value="YqjM-like"/>
</dbReference>
<organism evidence="11 12">
    <name type="scientific">Verticillium longisporum</name>
    <name type="common">Verticillium dahliae var. longisporum</name>
    <dbReference type="NCBI Taxonomy" id="100787"/>
    <lineage>
        <taxon>Eukaryota</taxon>
        <taxon>Fungi</taxon>
        <taxon>Dikarya</taxon>
        <taxon>Ascomycota</taxon>
        <taxon>Pezizomycotina</taxon>
        <taxon>Sordariomycetes</taxon>
        <taxon>Hypocreomycetidae</taxon>
        <taxon>Glomerellales</taxon>
        <taxon>Plectosphaerellaceae</taxon>
        <taxon>Verticillium</taxon>
    </lineage>
</organism>
<evidence type="ECO:0000256" key="7">
    <source>
        <dbReference type="SAM" id="MobiDB-lite"/>
    </source>
</evidence>
<keyword evidence="3" id="KW-0285">Flavoprotein</keyword>
<protein>
    <recommendedName>
        <fullName evidence="13">NADH:flavin oxidoreductase/NADH oxidase N-terminal domain-containing protein</fullName>
    </recommendedName>
</protein>
<evidence type="ECO:0000256" key="4">
    <source>
        <dbReference type="ARBA" id="ARBA00022643"/>
    </source>
</evidence>
<dbReference type="GO" id="GO:0003959">
    <property type="term" value="F:NADPH dehydrogenase activity"/>
    <property type="evidence" value="ECO:0007669"/>
    <property type="project" value="InterPro"/>
</dbReference>
<dbReference type="EMBL" id="CVQH01001669">
    <property type="protein sequence ID" value="CRK04334.1"/>
    <property type="molecule type" value="Genomic_DNA"/>
</dbReference>
<dbReference type="Gene3D" id="3.40.50.720">
    <property type="entry name" value="NAD(P)-binding Rossmann-like Domain"/>
    <property type="match status" value="1"/>
</dbReference>
<gene>
    <name evidence="11" type="ORF">BN1708_009655</name>
</gene>
<reference evidence="11 12" key="1">
    <citation type="submission" date="2015-05" db="EMBL/GenBank/DDBJ databases">
        <authorList>
            <person name="Wang D.B."/>
            <person name="Wang M."/>
        </authorList>
    </citation>
    <scope>NUCLEOTIDE SEQUENCE [LARGE SCALE GENOMIC DNA]</scope>
    <source>
        <strain evidence="11">VL1</strain>
    </source>
</reference>
<dbReference type="Pfam" id="PF01408">
    <property type="entry name" value="GFO_IDH_MocA"/>
    <property type="match status" value="1"/>
</dbReference>
<dbReference type="Pfam" id="PF22725">
    <property type="entry name" value="GFO_IDH_MocA_C3"/>
    <property type="match status" value="1"/>
</dbReference>
<proteinExistence type="inferred from homology"/>
<accession>A0A0G4KJD1</accession>
<evidence type="ECO:0000259" key="8">
    <source>
        <dbReference type="Pfam" id="PF00724"/>
    </source>
</evidence>
<feature type="domain" description="GFO/IDH/MocA-like oxidoreductase" evidence="10">
    <location>
        <begin position="567"/>
        <end position="685"/>
    </location>
</feature>
<comment type="similarity">
    <text evidence="2">Belongs to the Gfo/Idh/MocA family.</text>
</comment>
<dbReference type="PANTHER" id="PTHR43303:SF4">
    <property type="entry name" value="NADPH DEHYDROGENASE C23G7.10C-RELATED"/>
    <property type="match status" value="1"/>
</dbReference>
<keyword evidence="6" id="KW-0560">Oxidoreductase</keyword>
<dbReference type="GO" id="GO:0050661">
    <property type="term" value="F:NADP binding"/>
    <property type="evidence" value="ECO:0007669"/>
    <property type="project" value="InterPro"/>
</dbReference>
<dbReference type="STRING" id="100787.A0A0G4KJD1"/>
<evidence type="ECO:0000256" key="1">
    <source>
        <dbReference type="ARBA" id="ARBA00001917"/>
    </source>
</evidence>
<dbReference type="Gene3D" id="3.20.20.70">
    <property type="entry name" value="Aldolase class I"/>
    <property type="match status" value="1"/>
</dbReference>
<dbReference type="InterPro" id="IPR013785">
    <property type="entry name" value="Aldolase_TIM"/>
</dbReference>
<evidence type="ECO:0000313" key="12">
    <source>
        <dbReference type="Proteomes" id="UP000044602"/>
    </source>
</evidence>
<dbReference type="Proteomes" id="UP000044602">
    <property type="component" value="Unassembled WGS sequence"/>
</dbReference>
<evidence type="ECO:0000259" key="9">
    <source>
        <dbReference type="Pfam" id="PF01408"/>
    </source>
</evidence>
<evidence type="ECO:0000256" key="2">
    <source>
        <dbReference type="ARBA" id="ARBA00010928"/>
    </source>
</evidence>
<evidence type="ECO:0000256" key="5">
    <source>
        <dbReference type="ARBA" id="ARBA00022857"/>
    </source>
</evidence>
<dbReference type="Gene3D" id="3.30.360.10">
    <property type="entry name" value="Dihydrodipicolinate Reductase, domain 2"/>
    <property type="match status" value="1"/>
</dbReference>
<evidence type="ECO:0008006" key="13">
    <source>
        <dbReference type="Google" id="ProtNLM"/>
    </source>
</evidence>
<dbReference type="InterPro" id="IPR001155">
    <property type="entry name" value="OxRdtase_FMN_N"/>
</dbReference>
<evidence type="ECO:0000259" key="10">
    <source>
        <dbReference type="Pfam" id="PF22725"/>
    </source>
</evidence>